<dbReference type="SUPFAM" id="SSF52540">
    <property type="entry name" value="P-loop containing nucleoside triphosphate hydrolases"/>
    <property type="match status" value="1"/>
</dbReference>
<feature type="region of interest" description="Disordered" evidence="9">
    <location>
        <begin position="1"/>
        <end position="30"/>
    </location>
</feature>
<organism evidence="12 13">
    <name type="scientific">Polysphondylium violaceum</name>
    <dbReference type="NCBI Taxonomy" id="133409"/>
    <lineage>
        <taxon>Eukaryota</taxon>
        <taxon>Amoebozoa</taxon>
        <taxon>Evosea</taxon>
        <taxon>Eumycetozoa</taxon>
        <taxon>Dictyostelia</taxon>
        <taxon>Dictyosteliales</taxon>
        <taxon>Dictyosteliaceae</taxon>
        <taxon>Polysphondylium</taxon>
    </lineage>
</organism>
<dbReference type="AlphaFoldDB" id="A0A8J4PQZ2"/>
<dbReference type="EMBL" id="AJWJ01000467">
    <property type="protein sequence ID" value="KAF2070624.1"/>
    <property type="molecule type" value="Genomic_DNA"/>
</dbReference>
<feature type="transmembrane region" description="Helical" evidence="10">
    <location>
        <begin position="85"/>
        <end position="105"/>
    </location>
</feature>
<keyword evidence="7 10" id="KW-1133">Transmembrane helix</keyword>
<sequence length="897" mass="101189">MEDRDTIEPIGIPSNSGSNNNNNNNVNSANISYVDSNGNPLSYAKTDETITSSSQLDTERKFRNQFNALFRKSATYQWRQYKTNLCQIIIPVLLILLLFVLQIVVDNFIKDQQGYRYPPDFSPQPSVPALYKYNETSLKETSSCFKSMGTYNESMFYLDSTSSKLGSNISQSIQSSIMSKEESLNLIFGQSFIGRYGTYCQDTPSTIDPFSVEKLDMNLETLNDLTFNQWKEYSLLGGYNFKVVDKDTFEVSLLYNRTLTFYKDLPTLLHLVSKAYVSLTGTNITKIIYDGLRDFPHDEKLVSFDLITILGPTLYVFIFQLPLPVILRLILYEKENKLREIMKMMGLQMKTYWLVTYIFSYILYFCSIMLVWALAALFRFKFFTLNSGLAIFLLIFFWGHLLVCFAFFLSVFFSRSDSGTVLGYIWVFGTGILSSNVIKSFFDSKFTPSSSIFVISMIPSFVLYRALSVLKNEVAFDGPGIQIDTMNIDRIQVGSILAFMIVEAVIFLVLALYLEEVLPSDYGVKRHPLFFLQKSFWKGKDESKIEKVQVKPVLEGEGPDVQAERTRILNLPNLMALEVLDLNKVYPAQAGAPEKLAVKSLALAVDQGICFGFLGPNGAGKSTTISCVSGLFQPTKGTARVFGMDIRTDFDKISMVLGVCPQDNILWEDLTGEEHLLFYGRLKNLKGKELETAVKEGLKAVNLHNESSKRAGEYSGGMKRRLSVANSFMGNPKLVCLDEPSTGLDVASRKQLWDIINFYKRKCAILLTTHAMEEAEHLSDRLGIFVSGALRCIGTTSELKSRYGNGYKIMISIEQGHEEPAHQFMMKLLPKATVLNSLAGITNYEVPKEGVELSSIFNALESNREAIRLKDWGISNSTLEEVFLKVTSDNFKDPHQA</sequence>
<feature type="transmembrane region" description="Helical" evidence="10">
    <location>
        <begin position="309"/>
        <end position="331"/>
    </location>
</feature>
<dbReference type="InterPro" id="IPR027417">
    <property type="entry name" value="P-loop_NTPase"/>
</dbReference>
<dbReference type="OrthoDB" id="8061355at2759"/>
<dbReference type="PANTHER" id="PTHR19229">
    <property type="entry name" value="ATP-BINDING CASSETTE TRANSPORTER SUBFAMILY A ABCA"/>
    <property type="match status" value="1"/>
</dbReference>
<dbReference type="PROSITE" id="PS50893">
    <property type="entry name" value="ABC_TRANSPORTER_2"/>
    <property type="match status" value="1"/>
</dbReference>
<evidence type="ECO:0000256" key="6">
    <source>
        <dbReference type="ARBA" id="ARBA00022840"/>
    </source>
</evidence>
<evidence type="ECO:0000256" key="10">
    <source>
        <dbReference type="SAM" id="Phobius"/>
    </source>
</evidence>
<evidence type="ECO:0000256" key="3">
    <source>
        <dbReference type="ARBA" id="ARBA00022448"/>
    </source>
</evidence>
<keyword evidence="6" id="KW-0067">ATP-binding</keyword>
<dbReference type="GO" id="GO:0005524">
    <property type="term" value="F:ATP binding"/>
    <property type="evidence" value="ECO:0007669"/>
    <property type="project" value="UniProtKB-KW"/>
</dbReference>
<keyword evidence="8 10" id="KW-0472">Membrane</keyword>
<keyword evidence="5" id="KW-0547">Nucleotide-binding</keyword>
<feature type="transmembrane region" description="Helical" evidence="10">
    <location>
        <begin position="390"/>
        <end position="414"/>
    </location>
</feature>
<dbReference type="InterPro" id="IPR026082">
    <property type="entry name" value="ABCA"/>
</dbReference>
<dbReference type="GO" id="GO:0030587">
    <property type="term" value="P:sorocarp development"/>
    <property type="evidence" value="ECO:0007669"/>
    <property type="project" value="UniProtKB-ARBA"/>
</dbReference>
<dbReference type="Pfam" id="PF12698">
    <property type="entry name" value="ABC2_membrane_3"/>
    <property type="match status" value="1"/>
</dbReference>
<dbReference type="PROSITE" id="PS00211">
    <property type="entry name" value="ABC_TRANSPORTER_1"/>
    <property type="match status" value="1"/>
</dbReference>
<dbReference type="Proteomes" id="UP000695562">
    <property type="component" value="Unassembled WGS sequence"/>
</dbReference>
<dbReference type="Gene3D" id="3.40.50.300">
    <property type="entry name" value="P-loop containing nucleotide triphosphate hydrolases"/>
    <property type="match status" value="1"/>
</dbReference>
<evidence type="ECO:0000313" key="13">
    <source>
        <dbReference type="Proteomes" id="UP000695562"/>
    </source>
</evidence>
<evidence type="ECO:0000256" key="7">
    <source>
        <dbReference type="ARBA" id="ARBA00022989"/>
    </source>
</evidence>
<accession>A0A8J4PQZ2</accession>
<evidence type="ECO:0000259" key="11">
    <source>
        <dbReference type="PROSITE" id="PS50893"/>
    </source>
</evidence>
<feature type="transmembrane region" description="Helical" evidence="10">
    <location>
        <begin position="352"/>
        <end position="378"/>
    </location>
</feature>
<comment type="subcellular location">
    <subcellularLocation>
        <location evidence="1">Membrane</location>
        <topology evidence="1">Multi-pass membrane protein</topology>
    </subcellularLocation>
</comment>
<protein>
    <recommendedName>
        <fullName evidence="11">ABC transporter domain-containing protein</fullName>
    </recommendedName>
</protein>
<dbReference type="Pfam" id="PF00005">
    <property type="entry name" value="ABC_tran"/>
    <property type="match status" value="1"/>
</dbReference>
<dbReference type="GO" id="GO:0016887">
    <property type="term" value="F:ATP hydrolysis activity"/>
    <property type="evidence" value="ECO:0007669"/>
    <property type="project" value="InterPro"/>
</dbReference>
<dbReference type="InterPro" id="IPR013525">
    <property type="entry name" value="ABC2_TM"/>
</dbReference>
<keyword evidence="3" id="KW-0813">Transport</keyword>
<feature type="transmembrane region" description="Helical" evidence="10">
    <location>
        <begin position="491"/>
        <end position="514"/>
    </location>
</feature>
<dbReference type="InterPro" id="IPR017871">
    <property type="entry name" value="ABC_transporter-like_CS"/>
</dbReference>
<evidence type="ECO:0000256" key="2">
    <source>
        <dbReference type="ARBA" id="ARBA00008869"/>
    </source>
</evidence>
<dbReference type="Pfam" id="PF23321">
    <property type="entry name" value="R1_ABCA1"/>
    <property type="match status" value="1"/>
</dbReference>
<dbReference type="InterPro" id="IPR056264">
    <property type="entry name" value="R2_ABCA1-4-like"/>
</dbReference>
<dbReference type="InterPro" id="IPR003439">
    <property type="entry name" value="ABC_transporter-like_ATP-bd"/>
</dbReference>
<reference evidence="12" key="1">
    <citation type="submission" date="2020-01" db="EMBL/GenBank/DDBJ databases">
        <title>Development of genomics and gene disruption for Polysphondylium violaceum indicates a role for the polyketide synthase stlB in stalk morphogenesis.</title>
        <authorList>
            <person name="Narita B."/>
            <person name="Kawabe Y."/>
            <person name="Kin K."/>
            <person name="Saito T."/>
            <person name="Gibbs R."/>
            <person name="Kuspa A."/>
            <person name="Muzny D."/>
            <person name="Queller D."/>
            <person name="Richards S."/>
            <person name="Strassman J."/>
            <person name="Sucgang R."/>
            <person name="Worley K."/>
            <person name="Schaap P."/>
        </authorList>
    </citation>
    <scope>NUCLEOTIDE SEQUENCE</scope>
    <source>
        <strain evidence="12">QSvi11</strain>
    </source>
</reference>
<feature type="transmembrane region" description="Helical" evidence="10">
    <location>
        <begin position="421"/>
        <end position="438"/>
    </location>
</feature>
<comment type="similarity">
    <text evidence="2">Belongs to the ABC transporter superfamily. ABCA family.</text>
</comment>
<evidence type="ECO:0000256" key="5">
    <source>
        <dbReference type="ARBA" id="ARBA00022741"/>
    </source>
</evidence>
<name>A0A8J4PQZ2_9MYCE</name>
<dbReference type="CDD" id="cd03263">
    <property type="entry name" value="ABC_subfamily_A"/>
    <property type="match status" value="1"/>
</dbReference>
<keyword evidence="4 10" id="KW-0812">Transmembrane</keyword>
<evidence type="ECO:0000256" key="8">
    <source>
        <dbReference type="ARBA" id="ARBA00023136"/>
    </source>
</evidence>
<evidence type="ECO:0000256" key="9">
    <source>
        <dbReference type="SAM" id="MobiDB-lite"/>
    </source>
</evidence>
<feature type="compositionally biased region" description="Low complexity" evidence="9">
    <location>
        <begin position="14"/>
        <end position="30"/>
    </location>
</feature>
<dbReference type="PANTHER" id="PTHR19229:SF154">
    <property type="entry name" value="ABC TRANSPORTER A FAMILY MEMBER 3-RELATED"/>
    <property type="match status" value="1"/>
</dbReference>
<dbReference type="InterPro" id="IPR003593">
    <property type="entry name" value="AAA+_ATPase"/>
</dbReference>
<evidence type="ECO:0000313" key="12">
    <source>
        <dbReference type="EMBL" id="KAF2070624.1"/>
    </source>
</evidence>
<dbReference type="SMART" id="SM00382">
    <property type="entry name" value="AAA"/>
    <property type="match status" value="1"/>
</dbReference>
<gene>
    <name evidence="12" type="ORF">CYY_008063</name>
</gene>
<dbReference type="GO" id="GO:0140359">
    <property type="term" value="F:ABC-type transporter activity"/>
    <property type="evidence" value="ECO:0007669"/>
    <property type="project" value="InterPro"/>
</dbReference>
<dbReference type="GO" id="GO:0016020">
    <property type="term" value="C:membrane"/>
    <property type="evidence" value="ECO:0007669"/>
    <property type="project" value="UniProtKB-SubCell"/>
</dbReference>
<dbReference type="GO" id="GO:0005319">
    <property type="term" value="F:lipid transporter activity"/>
    <property type="evidence" value="ECO:0007669"/>
    <property type="project" value="TreeGrafter"/>
</dbReference>
<feature type="domain" description="ABC transporter" evidence="11">
    <location>
        <begin position="577"/>
        <end position="812"/>
    </location>
</feature>
<proteinExistence type="inferred from homology"/>
<feature type="transmembrane region" description="Helical" evidence="10">
    <location>
        <begin position="450"/>
        <end position="470"/>
    </location>
</feature>
<evidence type="ECO:0000256" key="4">
    <source>
        <dbReference type="ARBA" id="ARBA00022692"/>
    </source>
</evidence>
<keyword evidence="13" id="KW-1185">Reference proteome</keyword>
<evidence type="ECO:0000256" key="1">
    <source>
        <dbReference type="ARBA" id="ARBA00004141"/>
    </source>
</evidence>
<dbReference type="FunFam" id="3.40.50.300:FF:000665">
    <property type="entry name" value="ABC transporter A family member 2"/>
    <property type="match status" value="1"/>
</dbReference>
<comment type="caution">
    <text evidence="12">The sequence shown here is derived from an EMBL/GenBank/DDBJ whole genome shotgun (WGS) entry which is preliminary data.</text>
</comment>